<organism evidence="1 2">
    <name type="scientific">Mesotoga infera</name>
    <dbReference type="NCBI Taxonomy" id="1236046"/>
    <lineage>
        <taxon>Bacteria</taxon>
        <taxon>Thermotogati</taxon>
        <taxon>Thermotogota</taxon>
        <taxon>Thermotogae</taxon>
        <taxon>Kosmotogales</taxon>
        <taxon>Kosmotogaceae</taxon>
        <taxon>Mesotoga</taxon>
    </lineage>
</organism>
<name>A0A101GY23_9BACT</name>
<dbReference type="PATRIC" id="fig|1236046.6.peg.1273"/>
<reference evidence="2" key="1">
    <citation type="journal article" date="2015" name="MBio">
        <title>Genome-Resolved Metagenomic Analysis Reveals Roles for Candidate Phyla and Other Microbial Community Members in Biogeochemical Transformations in Oil Reservoirs.</title>
        <authorList>
            <person name="Hu P."/>
            <person name="Tom L."/>
            <person name="Singh A."/>
            <person name="Thomas B.C."/>
            <person name="Baker B.J."/>
            <person name="Piceno Y.M."/>
            <person name="Andersen G.L."/>
            <person name="Banfield J.F."/>
        </authorList>
    </citation>
    <scope>NUCLEOTIDE SEQUENCE [LARGE SCALE GENOMIC DNA]</scope>
</reference>
<proteinExistence type="predicted"/>
<evidence type="ECO:0000313" key="2">
    <source>
        <dbReference type="Proteomes" id="UP000054260"/>
    </source>
</evidence>
<dbReference type="AlphaFoldDB" id="A0A101GY23"/>
<comment type="caution">
    <text evidence="1">The sequence shown here is derived from an EMBL/GenBank/DDBJ whole genome shotgun (WGS) entry which is preliminary data.</text>
</comment>
<protein>
    <submittedName>
        <fullName evidence="1">Uncharacterized protein</fullName>
    </submittedName>
</protein>
<sequence>MLHEEANVFDKIIILHSYAKSEEQIDPIYGVFAR</sequence>
<dbReference type="Proteomes" id="UP000054260">
    <property type="component" value="Unassembled WGS sequence"/>
</dbReference>
<gene>
    <name evidence="1" type="ORF">XD86_1074</name>
</gene>
<accession>A0A101GY23</accession>
<evidence type="ECO:0000313" key="1">
    <source>
        <dbReference type="EMBL" id="KUK66773.1"/>
    </source>
</evidence>
<dbReference type="EMBL" id="LGGH01000174">
    <property type="protein sequence ID" value="KUK66773.1"/>
    <property type="molecule type" value="Genomic_DNA"/>
</dbReference>